<gene>
    <name evidence="1" type="ORF">OCBIM_22017039mg</name>
</gene>
<proteinExistence type="predicted"/>
<evidence type="ECO:0000313" key="1">
    <source>
        <dbReference type="EMBL" id="KOF87326.1"/>
    </source>
</evidence>
<name>A0A0L8HDC6_OCTBM</name>
<accession>A0A0L8HDC6</accession>
<reference evidence="1" key="1">
    <citation type="submission" date="2015-07" db="EMBL/GenBank/DDBJ databases">
        <title>MeaNS - Measles Nucleotide Surveillance Program.</title>
        <authorList>
            <person name="Tran T."/>
            <person name="Druce J."/>
        </authorList>
    </citation>
    <scope>NUCLEOTIDE SEQUENCE</scope>
    <source>
        <strain evidence="1">UCB-OBI-ISO-001</strain>
        <tissue evidence="1">Gonad</tissue>
    </source>
</reference>
<organism evidence="1">
    <name type="scientific">Octopus bimaculoides</name>
    <name type="common">California two-spotted octopus</name>
    <dbReference type="NCBI Taxonomy" id="37653"/>
    <lineage>
        <taxon>Eukaryota</taxon>
        <taxon>Metazoa</taxon>
        <taxon>Spiralia</taxon>
        <taxon>Lophotrochozoa</taxon>
        <taxon>Mollusca</taxon>
        <taxon>Cephalopoda</taxon>
        <taxon>Coleoidea</taxon>
        <taxon>Octopodiformes</taxon>
        <taxon>Octopoda</taxon>
        <taxon>Incirrata</taxon>
        <taxon>Octopodidae</taxon>
        <taxon>Octopus</taxon>
    </lineage>
</organism>
<dbReference type="EMBL" id="KQ418443">
    <property type="protein sequence ID" value="KOF87326.1"/>
    <property type="molecule type" value="Genomic_DNA"/>
</dbReference>
<sequence>MNGNRTDRRPHLVCCYHNVSADVLSSFHQNGGISNPTLYLTNGVLCSHS</sequence>
<protein>
    <submittedName>
        <fullName evidence="1">Uncharacterized protein</fullName>
    </submittedName>
</protein>
<dbReference type="AlphaFoldDB" id="A0A0L8HDC6"/>